<dbReference type="AlphaFoldDB" id="A0A8J7SFR7"/>
<dbReference type="InterPro" id="IPR010869">
    <property type="entry name" value="DUF1501"/>
</dbReference>
<dbReference type="SUPFAM" id="SSF53649">
    <property type="entry name" value="Alkaline phosphatase-like"/>
    <property type="match status" value="1"/>
</dbReference>
<name>A0A8J7SFR7_9BACT</name>
<dbReference type="InterPro" id="IPR017850">
    <property type="entry name" value="Alkaline_phosphatase_core_sf"/>
</dbReference>
<dbReference type="PANTHER" id="PTHR43737:SF1">
    <property type="entry name" value="DUF1501 DOMAIN-CONTAINING PROTEIN"/>
    <property type="match status" value="1"/>
</dbReference>
<dbReference type="PROSITE" id="PS51318">
    <property type="entry name" value="TAT"/>
    <property type="match status" value="1"/>
</dbReference>
<dbReference type="Pfam" id="PF07394">
    <property type="entry name" value="DUF1501"/>
    <property type="match status" value="1"/>
</dbReference>
<dbReference type="Gene3D" id="3.40.720.10">
    <property type="entry name" value="Alkaline Phosphatase, subunit A"/>
    <property type="match status" value="1"/>
</dbReference>
<dbReference type="PANTHER" id="PTHR43737">
    <property type="entry name" value="BLL7424 PROTEIN"/>
    <property type="match status" value="1"/>
</dbReference>
<proteinExistence type="predicted"/>
<dbReference type="RefSeq" id="WP_200309669.1">
    <property type="nucleotide sequence ID" value="NZ_JAENIM010000008.1"/>
</dbReference>
<dbReference type="Proteomes" id="UP000624703">
    <property type="component" value="Unassembled WGS sequence"/>
</dbReference>
<organism evidence="1 2">
    <name type="scientific">Persicirhabdus sediminis</name>
    <dbReference type="NCBI Taxonomy" id="454144"/>
    <lineage>
        <taxon>Bacteria</taxon>
        <taxon>Pseudomonadati</taxon>
        <taxon>Verrucomicrobiota</taxon>
        <taxon>Verrucomicrobiia</taxon>
        <taxon>Verrucomicrobiales</taxon>
        <taxon>Verrucomicrobiaceae</taxon>
        <taxon>Persicirhabdus</taxon>
    </lineage>
</organism>
<comment type="caution">
    <text evidence="1">The sequence shown here is derived from an EMBL/GenBank/DDBJ whole genome shotgun (WGS) entry which is preliminary data.</text>
</comment>
<accession>A0A8J7SFR7</accession>
<sequence length="435" mass="46827">MNANQLNQLSRRAFLARTAKTCFGVSIAASASSLFGEGAAPPPQAATAKHVIFLYMSGGMSHIDTLDPKPDAPEKYTGPAKAISTAVDGIQLGACLPLLAAQMDNVCLLRSLTTTQGAHAQGNYAMHTSYEPRGSIVHPANGAWVNYLSPESKSTLPNYITVHTGNKHPGAGFFDPSYSPLPIGDANSGIKNAKLNGTSEADFHQQVDLRHKLDAPFDEQFHSGYRDVRAYNEMFDAAIKLMKSEDLEAFDLSQESDATQKLYGSGRFARGCLLARRLVQRGVRFIEVSNGGFDWHADNFNLMDLKMPEVDQGLAALLHDLKTLGLLDETLVVLTTEFGRSPEVNGNAGRGHYPKAFSGLIAGGGVKGGTVYGGTSEFGHEVAHEADKIHPDSLNATIGYAMGVPYDKVIMSPTKRPFKMSGRKGQPLTSIFNHT</sequence>
<reference evidence="1" key="1">
    <citation type="submission" date="2021-01" db="EMBL/GenBank/DDBJ databases">
        <title>Modified the classification status of verrucomicrobia.</title>
        <authorList>
            <person name="Feng X."/>
        </authorList>
    </citation>
    <scope>NUCLEOTIDE SEQUENCE</scope>
    <source>
        <strain evidence="1">_KCTC 22039</strain>
    </source>
</reference>
<dbReference type="InterPro" id="IPR006311">
    <property type="entry name" value="TAT_signal"/>
</dbReference>
<evidence type="ECO:0000313" key="2">
    <source>
        <dbReference type="Proteomes" id="UP000624703"/>
    </source>
</evidence>
<dbReference type="EMBL" id="JAENIM010000008">
    <property type="protein sequence ID" value="MBK1789645.1"/>
    <property type="molecule type" value="Genomic_DNA"/>
</dbReference>
<evidence type="ECO:0000313" key="1">
    <source>
        <dbReference type="EMBL" id="MBK1789645.1"/>
    </source>
</evidence>
<gene>
    <name evidence="1" type="ORF">JIN82_00605</name>
</gene>
<keyword evidence="2" id="KW-1185">Reference proteome</keyword>
<protein>
    <submittedName>
        <fullName evidence="1">DUF1501 domain-containing protein</fullName>
    </submittedName>
</protein>